<evidence type="ECO:0000256" key="1">
    <source>
        <dbReference type="ARBA" id="ARBA00004141"/>
    </source>
</evidence>
<evidence type="ECO:0000313" key="5">
    <source>
        <dbReference type="Proteomes" id="UP001432027"/>
    </source>
</evidence>
<organism evidence="4 5">
    <name type="scientific">Pristionchus entomophagus</name>
    <dbReference type="NCBI Taxonomy" id="358040"/>
    <lineage>
        <taxon>Eukaryota</taxon>
        <taxon>Metazoa</taxon>
        <taxon>Ecdysozoa</taxon>
        <taxon>Nematoda</taxon>
        <taxon>Chromadorea</taxon>
        <taxon>Rhabditida</taxon>
        <taxon>Rhabditina</taxon>
        <taxon>Diplogasteromorpha</taxon>
        <taxon>Diplogasteroidea</taxon>
        <taxon>Neodiplogasteridae</taxon>
        <taxon>Pristionchus</taxon>
    </lineage>
</organism>
<dbReference type="Pfam" id="PF02932">
    <property type="entry name" value="Neur_chan_memb"/>
    <property type="match status" value="1"/>
</dbReference>
<comment type="subcellular location">
    <subcellularLocation>
        <location evidence="1">Membrane</location>
        <topology evidence="1">Multi-pass membrane protein</topology>
    </subcellularLocation>
</comment>
<dbReference type="Gene3D" id="2.70.170.10">
    <property type="entry name" value="Neurotransmitter-gated ion-channel ligand-binding domain"/>
    <property type="match status" value="1"/>
</dbReference>
<keyword evidence="2" id="KW-0812">Transmembrane</keyword>
<dbReference type="PANTHER" id="PTHR18945">
    <property type="entry name" value="NEUROTRANSMITTER GATED ION CHANNEL"/>
    <property type="match status" value="1"/>
</dbReference>
<evidence type="ECO:0000313" key="4">
    <source>
        <dbReference type="EMBL" id="GMS87443.1"/>
    </source>
</evidence>
<dbReference type="SUPFAM" id="SSF90112">
    <property type="entry name" value="Neurotransmitter-gated ion-channel transmembrane pore"/>
    <property type="match status" value="1"/>
</dbReference>
<dbReference type="InterPro" id="IPR006201">
    <property type="entry name" value="Neur_channel"/>
</dbReference>
<keyword evidence="2" id="KW-0472">Membrane</keyword>
<dbReference type="InterPro" id="IPR036734">
    <property type="entry name" value="Neur_chan_lig-bd_sf"/>
</dbReference>
<comment type="caution">
    <text evidence="4">The sequence shown here is derived from an EMBL/GenBank/DDBJ whole genome shotgun (WGS) entry which is preliminary data.</text>
</comment>
<dbReference type="GO" id="GO:0004888">
    <property type="term" value="F:transmembrane signaling receptor activity"/>
    <property type="evidence" value="ECO:0007669"/>
    <property type="project" value="InterPro"/>
</dbReference>
<dbReference type="AlphaFoldDB" id="A0AAV5SZM3"/>
<gene>
    <name evidence="4" type="ORF">PENTCL1PPCAC_9618</name>
</gene>
<sequence length="185" mass="21076">QVNFKNMVRNNERVVLSFHFVRREVYYKCCKEPWVMLYAQIVIKRKPLYYIVNLVIPTSIITIVAVTGFFTPTSSSSERDEKLYLGIDTLLTMSIMMLMVCNQMPSTSTYVPLMCWYYIGIIFVIVTGTSDGHVRAGNSRPEAVQSTALQGCETISAQLVRQQLHSRGSDPADRALDGVRYRQCN</sequence>
<dbReference type="InterPro" id="IPR006029">
    <property type="entry name" value="Neurotrans-gated_channel_TM"/>
</dbReference>
<reference evidence="4" key="1">
    <citation type="submission" date="2023-10" db="EMBL/GenBank/DDBJ databases">
        <title>Genome assembly of Pristionchus species.</title>
        <authorList>
            <person name="Yoshida K."/>
            <person name="Sommer R.J."/>
        </authorList>
    </citation>
    <scope>NUCLEOTIDE SEQUENCE</scope>
    <source>
        <strain evidence="4">RS0144</strain>
    </source>
</reference>
<feature type="transmembrane region" description="Helical" evidence="2">
    <location>
        <begin position="113"/>
        <end position="130"/>
    </location>
</feature>
<keyword evidence="2" id="KW-1133">Transmembrane helix</keyword>
<feature type="non-terminal residue" evidence="4">
    <location>
        <position position="1"/>
    </location>
</feature>
<dbReference type="Proteomes" id="UP001432027">
    <property type="component" value="Unassembled WGS sequence"/>
</dbReference>
<evidence type="ECO:0000256" key="2">
    <source>
        <dbReference type="SAM" id="Phobius"/>
    </source>
</evidence>
<dbReference type="GO" id="GO:0016020">
    <property type="term" value="C:membrane"/>
    <property type="evidence" value="ECO:0007669"/>
    <property type="project" value="UniProtKB-SubCell"/>
</dbReference>
<keyword evidence="5" id="KW-1185">Reference proteome</keyword>
<dbReference type="Gene3D" id="1.20.58.390">
    <property type="entry name" value="Neurotransmitter-gated ion-channel transmembrane domain"/>
    <property type="match status" value="1"/>
</dbReference>
<dbReference type="EMBL" id="BTSX01000003">
    <property type="protein sequence ID" value="GMS87443.1"/>
    <property type="molecule type" value="Genomic_DNA"/>
</dbReference>
<evidence type="ECO:0000259" key="3">
    <source>
        <dbReference type="Pfam" id="PF02932"/>
    </source>
</evidence>
<feature type="domain" description="Neurotransmitter-gated ion-channel transmembrane" evidence="3">
    <location>
        <begin position="54"/>
        <end position="127"/>
    </location>
</feature>
<protein>
    <recommendedName>
        <fullName evidence="3">Neurotransmitter-gated ion-channel transmembrane domain-containing protein</fullName>
    </recommendedName>
</protein>
<dbReference type="CDD" id="cd19051">
    <property type="entry name" value="LGIC_TM_cation"/>
    <property type="match status" value="1"/>
</dbReference>
<dbReference type="GO" id="GO:0005230">
    <property type="term" value="F:extracellular ligand-gated monoatomic ion channel activity"/>
    <property type="evidence" value="ECO:0007669"/>
    <property type="project" value="InterPro"/>
</dbReference>
<name>A0AAV5SZM3_9BILA</name>
<accession>A0AAV5SZM3</accession>
<proteinExistence type="predicted"/>
<dbReference type="InterPro" id="IPR038050">
    <property type="entry name" value="Neuro_actylchol_rec"/>
</dbReference>
<feature type="transmembrane region" description="Helical" evidence="2">
    <location>
        <begin position="48"/>
        <end position="71"/>
    </location>
</feature>
<dbReference type="InterPro" id="IPR036719">
    <property type="entry name" value="Neuro-gated_channel_TM_sf"/>
</dbReference>